<dbReference type="InterPro" id="IPR020084">
    <property type="entry name" value="NUDIX_hydrolase_CS"/>
</dbReference>
<dbReference type="InterPro" id="IPR015797">
    <property type="entry name" value="NUDIX_hydrolase-like_dom_sf"/>
</dbReference>
<evidence type="ECO:0000313" key="4">
    <source>
        <dbReference type="EMBL" id="KJV05329.1"/>
    </source>
</evidence>
<comment type="caution">
    <text evidence="4">The sequence shown here is derived from an EMBL/GenBank/DDBJ whole genome shotgun (WGS) entry which is preliminary data.</text>
</comment>
<evidence type="ECO:0000259" key="3">
    <source>
        <dbReference type="PROSITE" id="PS51462"/>
    </source>
</evidence>
<dbReference type="GO" id="GO:0004081">
    <property type="term" value="F:bis(5'-nucleosyl)-tetraphosphatase (asymmetrical) activity"/>
    <property type="evidence" value="ECO:0007669"/>
    <property type="project" value="TreeGrafter"/>
</dbReference>
<dbReference type="PANTHER" id="PTHR21340:SF0">
    <property type="entry name" value="BIS(5'-NUCLEOSYL)-TETRAPHOSPHATASE [ASYMMETRICAL]"/>
    <property type="match status" value="1"/>
</dbReference>
<dbReference type="SUPFAM" id="SSF55811">
    <property type="entry name" value="Nudix"/>
    <property type="match status" value="1"/>
</dbReference>
<keyword evidence="2" id="KW-0378">Hydrolase</keyword>
<accession>A0A0F3IIM5</accession>
<dbReference type="EMBL" id="LAJX01000247">
    <property type="protein sequence ID" value="KJV05329.1"/>
    <property type="molecule type" value="Genomic_DNA"/>
</dbReference>
<proteinExistence type="predicted"/>
<reference evidence="4 5" key="2">
    <citation type="journal article" date="2016" name="Microb. Ecol.">
        <title>Genome Characteristics of a Novel Type I Methanotroph (Sn10-6) Isolated from a Flooded Indian Rice Field.</title>
        <authorList>
            <person name="Rahalkar M.C."/>
            <person name="Pandit P.S."/>
            <person name="Dhakephalkar P.K."/>
            <person name="Pore S."/>
            <person name="Arora P."/>
            <person name="Kapse N."/>
        </authorList>
    </citation>
    <scope>NUCLEOTIDE SEQUENCE [LARGE SCALE GENOMIC DNA]</scope>
    <source>
        <strain evidence="4 5">Sn10-6</strain>
    </source>
</reference>
<dbReference type="PROSITE" id="PS51462">
    <property type="entry name" value="NUDIX"/>
    <property type="match status" value="1"/>
</dbReference>
<dbReference type="Gene3D" id="3.90.79.10">
    <property type="entry name" value="Nucleoside Triphosphate Pyrophosphohydrolase"/>
    <property type="match status" value="1"/>
</dbReference>
<reference evidence="5" key="1">
    <citation type="submission" date="2015-03" db="EMBL/GenBank/DDBJ databases">
        <title>Draft genome sequence of a novel methanotroph (Sn10-6) isolated from flooded ricefield rhizosphere in India.</title>
        <authorList>
            <person name="Pandit P.S."/>
            <person name="Pore S.D."/>
            <person name="Arora P."/>
            <person name="Kapse N.G."/>
            <person name="Dhakephalkar P.K."/>
            <person name="Rahalkar M.C."/>
        </authorList>
    </citation>
    <scope>NUCLEOTIDE SEQUENCE [LARGE SCALE GENOMIC DNA]</scope>
    <source>
        <strain evidence="5">Sn10-6</strain>
    </source>
</reference>
<dbReference type="RefSeq" id="WP_045780436.1">
    <property type="nucleotide sequence ID" value="NZ_LAJX01000247.1"/>
</dbReference>
<dbReference type="PATRIC" id="fig|1632867.3.peg.2968"/>
<evidence type="ECO:0000256" key="1">
    <source>
        <dbReference type="ARBA" id="ARBA00001946"/>
    </source>
</evidence>
<protein>
    <submittedName>
        <fullName evidence="4">ADP-ribose diphosphatase</fullName>
    </submittedName>
</protein>
<comment type="cofactor">
    <cofactor evidence="1">
        <name>Mg(2+)</name>
        <dbReference type="ChEBI" id="CHEBI:18420"/>
    </cofactor>
</comment>
<dbReference type="PROSITE" id="PS00893">
    <property type="entry name" value="NUDIX_BOX"/>
    <property type="match status" value="1"/>
</dbReference>
<dbReference type="AlphaFoldDB" id="A0A0F3IIM5"/>
<dbReference type="GO" id="GO:0006167">
    <property type="term" value="P:AMP biosynthetic process"/>
    <property type="evidence" value="ECO:0007669"/>
    <property type="project" value="TreeGrafter"/>
</dbReference>
<feature type="domain" description="Nudix hydrolase" evidence="3">
    <location>
        <begin position="40"/>
        <end position="176"/>
    </location>
</feature>
<dbReference type="Proteomes" id="UP000033684">
    <property type="component" value="Unassembled WGS sequence"/>
</dbReference>
<sequence>MAEIPTILNKTTIARSRLFRIESLDIQFSNGEQRNYERLAKSSPTGAVLIVPMLDNDTVLLIREYSAGVHRYELGLPKGKVDAGETLFEAANRELKEEVGFGATDLLRLSTFSMAPAYLEHTTDIILARQLYVEKLLGDEPEELEVIPWSLTNINGLLATGECTEARSIAALFITREYLQTVKRL</sequence>
<name>A0A0F3IIM5_9GAMM</name>
<dbReference type="CDD" id="cd24156">
    <property type="entry name" value="NUDIX_ADPRase_NudE"/>
    <property type="match status" value="1"/>
</dbReference>
<gene>
    <name evidence="4" type="ORF">VZ94_19005</name>
</gene>
<dbReference type="GO" id="GO:0006754">
    <property type="term" value="P:ATP biosynthetic process"/>
    <property type="evidence" value="ECO:0007669"/>
    <property type="project" value="TreeGrafter"/>
</dbReference>
<dbReference type="NCBIfam" id="NF008736">
    <property type="entry name" value="PRK11762.1"/>
    <property type="match status" value="1"/>
</dbReference>
<organism evidence="4 5">
    <name type="scientific">Methylocucumis oryzae</name>
    <dbReference type="NCBI Taxonomy" id="1632867"/>
    <lineage>
        <taxon>Bacteria</taxon>
        <taxon>Pseudomonadati</taxon>
        <taxon>Pseudomonadota</taxon>
        <taxon>Gammaproteobacteria</taxon>
        <taxon>Methylococcales</taxon>
        <taxon>Methylococcaceae</taxon>
        <taxon>Methylocucumis</taxon>
    </lineage>
</organism>
<dbReference type="Pfam" id="PF00293">
    <property type="entry name" value="NUDIX"/>
    <property type="match status" value="1"/>
</dbReference>
<keyword evidence="5" id="KW-1185">Reference proteome</keyword>
<evidence type="ECO:0000256" key="2">
    <source>
        <dbReference type="ARBA" id="ARBA00022801"/>
    </source>
</evidence>
<dbReference type="InterPro" id="IPR000086">
    <property type="entry name" value="NUDIX_hydrolase_dom"/>
</dbReference>
<dbReference type="FunFam" id="3.90.79.10:FF:000006">
    <property type="entry name" value="ADP compounds hydrolase NudE"/>
    <property type="match status" value="1"/>
</dbReference>
<dbReference type="OrthoDB" id="9806150at2"/>
<evidence type="ECO:0000313" key="5">
    <source>
        <dbReference type="Proteomes" id="UP000033684"/>
    </source>
</evidence>
<dbReference type="PANTHER" id="PTHR21340">
    <property type="entry name" value="DIADENOSINE 5,5-P1,P4-TETRAPHOSPHATE PYROPHOSPHOHYDROLASE MUTT"/>
    <property type="match status" value="1"/>
</dbReference>
<dbReference type="InterPro" id="IPR051325">
    <property type="entry name" value="Nudix_hydrolase_domain"/>
</dbReference>